<proteinExistence type="predicted"/>
<evidence type="ECO:0000313" key="2">
    <source>
        <dbReference type="Proteomes" id="UP000663069"/>
    </source>
</evidence>
<protein>
    <recommendedName>
        <fullName evidence="3">Phage protein</fullName>
    </recommendedName>
</protein>
<accession>A0ABX6UY57</accession>
<evidence type="ECO:0000313" key="1">
    <source>
        <dbReference type="EMBL" id="QPB42225.1"/>
    </source>
</evidence>
<reference evidence="1 2" key="1">
    <citation type="submission" date="2020-10" db="EMBL/GenBank/DDBJ databases">
        <title>Genome Sequencing of Rodentibacter spp. strain DSM111151.</title>
        <authorList>
            <person name="Benga L."/>
            <person name="Lautwein T."/>
        </authorList>
    </citation>
    <scope>NUCLEOTIDE SEQUENCE [LARGE SCALE GENOMIC DNA]</scope>
    <source>
        <strain evidence="1 2">DSM 111151</strain>
    </source>
</reference>
<name>A0ABX6UY57_9PAST</name>
<dbReference type="InterPro" id="IPR025395">
    <property type="entry name" value="Phage_tail_terminator-like"/>
</dbReference>
<dbReference type="EMBL" id="CP063056">
    <property type="protein sequence ID" value="QPB42225.1"/>
    <property type="molecule type" value="Genomic_DNA"/>
</dbReference>
<dbReference type="Gene3D" id="3.30.2000.20">
    <property type="match status" value="1"/>
</dbReference>
<sequence>MKAKVRSILQAHLIDLDKFNTAWEGVNNDLSLPYQTVWLSLMSAATGAISSRPHAVETGLLQITLYYAAGNGTQEIEERASLIREHFYGQSLIDDNVQVVIHSPPIIGGIFLNDDKLALPITINYSAYEL</sequence>
<gene>
    <name evidence="1" type="ORF">IHV77_09980</name>
</gene>
<dbReference type="RefSeq" id="WP_194811807.1">
    <property type="nucleotide sequence ID" value="NZ_CP063056.1"/>
</dbReference>
<evidence type="ECO:0008006" key="3">
    <source>
        <dbReference type="Google" id="ProtNLM"/>
    </source>
</evidence>
<dbReference type="Proteomes" id="UP000663069">
    <property type="component" value="Chromosome"/>
</dbReference>
<keyword evidence="2" id="KW-1185">Reference proteome</keyword>
<organism evidence="1 2">
    <name type="scientific">Rodentibacter haemolyticus</name>
    <dbReference type="NCBI Taxonomy" id="2778911"/>
    <lineage>
        <taxon>Bacteria</taxon>
        <taxon>Pseudomonadati</taxon>
        <taxon>Pseudomonadota</taxon>
        <taxon>Gammaproteobacteria</taxon>
        <taxon>Pasteurellales</taxon>
        <taxon>Pasteurellaceae</taxon>
        <taxon>Rodentibacter</taxon>
    </lineage>
</organism>
<dbReference type="Pfam" id="PF13554">
    <property type="entry name" value="Phage_tail_terminator_5"/>
    <property type="match status" value="1"/>
</dbReference>